<dbReference type="InterPro" id="IPR009003">
    <property type="entry name" value="Peptidase_S1_PA"/>
</dbReference>
<dbReference type="Gene3D" id="2.40.10.10">
    <property type="entry name" value="Trypsin-like serine proteases"/>
    <property type="match status" value="1"/>
</dbReference>
<dbReference type="SMART" id="SM00020">
    <property type="entry name" value="Tryp_SPc"/>
    <property type="match status" value="1"/>
</dbReference>
<sequence length="286" mass="30907">MASSSPVMWFPLACLLACLASVIATTNLADIPCGRTRYAGGRIVGGMNADPGEFPWLVSLKRSGGHFCGGTLINKRWVLTAAHCLCKELSTPGMRHLRVGLGQHNLSTPATATMSVRVLRVVMHPDYQCSKFQNDIALLELEQDIVWTGRALPACLAPTHSSSFSQERAVAAGWGWTNENLSQGKRADILQKVEVSVVDNGKCQEWYKSQGKKVAIHTSQMCAGYESGGRDSCWADSGGPLMLAQDDGSTIVIGVVSTGIGCARPRLPGLYTRISEYVDWISTYVK</sequence>
<dbReference type="PANTHER" id="PTHR24252:SF7">
    <property type="entry name" value="HYALIN"/>
    <property type="match status" value="1"/>
</dbReference>
<dbReference type="PROSITE" id="PS50240">
    <property type="entry name" value="TRYPSIN_DOM"/>
    <property type="match status" value="1"/>
</dbReference>
<dbReference type="PANTHER" id="PTHR24252">
    <property type="entry name" value="ACROSIN-RELATED"/>
    <property type="match status" value="1"/>
</dbReference>
<dbReference type="SUPFAM" id="SSF50494">
    <property type="entry name" value="Trypsin-like serine proteases"/>
    <property type="match status" value="1"/>
</dbReference>
<evidence type="ECO:0000256" key="1">
    <source>
        <dbReference type="ARBA" id="ARBA00023157"/>
    </source>
</evidence>
<dbReference type="PRINTS" id="PR00722">
    <property type="entry name" value="CHYMOTRYPSIN"/>
</dbReference>
<keyword evidence="1" id="KW-1015">Disulfide bond</keyword>
<feature type="domain" description="Peptidase S1" evidence="3">
    <location>
        <begin position="43"/>
        <end position="286"/>
    </location>
</feature>
<protein>
    <recommendedName>
        <fullName evidence="3">Peptidase S1 domain-containing protein</fullName>
    </recommendedName>
</protein>
<dbReference type="Pfam" id="PF00089">
    <property type="entry name" value="Trypsin"/>
    <property type="match status" value="1"/>
</dbReference>
<keyword evidence="5" id="KW-1185">Reference proteome</keyword>
<dbReference type="EMBL" id="OU963862">
    <property type="protein sequence ID" value="CAH0380843.1"/>
    <property type="molecule type" value="Genomic_DNA"/>
</dbReference>
<evidence type="ECO:0000256" key="2">
    <source>
        <dbReference type="SAM" id="SignalP"/>
    </source>
</evidence>
<name>A0A9N9ZYY7_BEMTA</name>
<dbReference type="InterPro" id="IPR001254">
    <property type="entry name" value="Trypsin_dom"/>
</dbReference>
<evidence type="ECO:0000313" key="4">
    <source>
        <dbReference type="EMBL" id="CAH0380843.1"/>
    </source>
</evidence>
<dbReference type="GO" id="GO:0004252">
    <property type="term" value="F:serine-type endopeptidase activity"/>
    <property type="evidence" value="ECO:0007669"/>
    <property type="project" value="InterPro"/>
</dbReference>
<feature type="chain" id="PRO_5040166770" description="Peptidase S1 domain-containing protein" evidence="2">
    <location>
        <begin position="25"/>
        <end position="286"/>
    </location>
</feature>
<dbReference type="CDD" id="cd00190">
    <property type="entry name" value="Tryp_SPc"/>
    <property type="match status" value="1"/>
</dbReference>
<dbReference type="PROSITE" id="PS00134">
    <property type="entry name" value="TRYPSIN_HIS"/>
    <property type="match status" value="1"/>
</dbReference>
<dbReference type="InterPro" id="IPR001314">
    <property type="entry name" value="Peptidase_S1A"/>
</dbReference>
<feature type="signal peptide" evidence="2">
    <location>
        <begin position="1"/>
        <end position="24"/>
    </location>
</feature>
<dbReference type="AlphaFoldDB" id="A0A9N9ZYY7"/>
<dbReference type="InterPro" id="IPR043504">
    <property type="entry name" value="Peptidase_S1_PA_chymotrypsin"/>
</dbReference>
<organism evidence="4 5">
    <name type="scientific">Bemisia tabaci</name>
    <name type="common">Sweetpotato whitefly</name>
    <name type="synonym">Aleurodes tabaci</name>
    <dbReference type="NCBI Taxonomy" id="7038"/>
    <lineage>
        <taxon>Eukaryota</taxon>
        <taxon>Metazoa</taxon>
        <taxon>Ecdysozoa</taxon>
        <taxon>Arthropoda</taxon>
        <taxon>Hexapoda</taxon>
        <taxon>Insecta</taxon>
        <taxon>Pterygota</taxon>
        <taxon>Neoptera</taxon>
        <taxon>Paraneoptera</taxon>
        <taxon>Hemiptera</taxon>
        <taxon>Sternorrhyncha</taxon>
        <taxon>Aleyrodoidea</taxon>
        <taxon>Aleyrodidae</taxon>
        <taxon>Aleyrodinae</taxon>
        <taxon>Bemisia</taxon>
    </lineage>
</organism>
<dbReference type="InterPro" id="IPR018114">
    <property type="entry name" value="TRYPSIN_HIS"/>
</dbReference>
<proteinExistence type="predicted"/>
<keyword evidence="2" id="KW-0732">Signal</keyword>
<evidence type="ECO:0000259" key="3">
    <source>
        <dbReference type="PROSITE" id="PS50240"/>
    </source>
</evidence>
<dbReference type="Proteomes" id="UP001152759">
    <property type="component" value="Chromosome 1"/>
</dbReference>
<dbReference type="FunFam" id="2.40.10.10:FF:000116">
    <property type="entry name" value="Serine protease P16"/>
    <property type="match status" value="1"/>
</dbReference>
<dbReference type="GO" id="GO:0006508">
    <property type="term" value="P:proteolysis"/>
    <property type="evidence" value="ECO:0007669"/>
    <property type="project" value="InterPro"/>
</dbReference>
<gene>
    <name evidence="4" type="ORF">BEMITA_LOCUS553</name>
</gene>
<reference evidence="4" key="1">
    <citation type="submission" date="2021-12" db="EMBL/GenBank/DDBJ databases">
        <authorList>
            <person name="King R."/>
        </authorList>
    </citation>
    <scope>NUCLEOTIDE SEQUENCE</scope>
</reference>
<accession>A0A9N9ZYY7</accession>
<evidence type="ECO:0000313" key="5">
    <source>
        <dbReference type="Proteomes" id="UP001152759"/>
    </source>
</evidence>